<dbReference type="InterPro" id="IPR012675">
    <property type="entry name" value="Beta-grasp_dom_sf"/>
</dbReference>
<protein>
    <submittedName>
        <fullName evidence="1">Ubiquitin-like small modifier protein 1</fullName>
    </submittedName>
</protein>
<dbReference type="NCBIfam" id="NF041918">
    <property type="entry name" value="SAMP1"/>
    <property type="match status" value="1"/>
</dbReference>
<dbReference type="InterPro" id="IPR052045">
    <property type="entry name" value="Sulfur_Carrier/Prot_Modifier"/>
</dbReference>
<sequence>MTLELRFFANFRETVGQKTLERDYPDGTTVGDVLTDLADEYGLDLFEDGDLRSQLSVMKNGTDVVHIDGVDTRLADGDTLSVFPPVAGGSDAVTAEG</sequence>
<organism evidence="1 2">
    <name type="scientific">Halorussus aquaticus</name>
    <dbReference type="NCBI Taxonomy" id="2953748"/>
    <lineage>
        <taxon>Archaea</taxon>
        <taxon>Methanobacteriati</taxon>
        <taxon>Methanobacteriota</taxon>
        <taxon>Stenosarchaea group</taxon>
        <taxon>Halobacteria</taxon>
        <taxon>Halobacteriales</taxon>
        <taxon>Haladaptataceae</taxon>
        <taxon>Halorussus</taxon>
    </lineage>
</organism>
<keyword evidence="2" id="KW-1185">Reference proteome</keyword>
<dbReference type="Gene3D" id="3.10.20.30">
    <property type="match status" value="1"/>
</dbReference>
<dbReference type="SUPFAM" id="SSF54285">
    <property type="entry name" value="MoaD/ThiS"/>
    <property type="match status" value="1"/>
</dbReference>
<dbReference type="Proteomes" id="UP001595945">
    <property type="component" value="Unassembled WGS sequence"/>
</dbReference>
<dbReference type="InterPro" id="IPR003749">
    <property type="entry name" value="ThiS/MoaD-like"/>
</dbReference>
<dbReference type="RefSeq" id="WP_254268428.1">
    <property type="nucleotide sequence ID" value="NZ_CP100400.1"/>
</dbReference>
<evidence type="ECO:0000313" key="2">
    <source>
        <dbReference type="Proteomes" id="UP001595945"/>
    </source>
</evidence>
<dbReference type="PANTHER" id="PTHR38031:SF1">
    <property type="entry name" value="SULFUR CARRIER PROTEIN CYSO"/>
    <property type="match status" value="1"/>
</dbReference>
<dbReference type="InterPro" id="IPR010038">
    <property type="entry name" value="MoaD_arc-typ"/>
</dbReference>
<dbReference type="GeneID" id="73043326"/>
<dbReference type="AlphaFoldDB" id="A0ABD5Q617"/>
<comment type="caution">
    <text evidence="1">The sequence shown here is derived from an EMBL/GenBank/DDBJ whole genome shotgun (WGS) entry which is preliminary data.</text>
</comment>
<proteinExistence type="predicted"/>
<dbReference type="InterPro" id="IPR054834">
    <property type="entry name" value="SAMP1_3"/>
</dbReference>
<accession>A0ABD5Q617</accession>
<dbReference type="EMBL" id="JBHSHT010000002">
    <property type="protein sequence ID" value="MFC4825946.1"/>
    <property type="molecule type" value="Genomic_DNA"/>
</dbReference>
<reference evidence="1 2" key="1">
    <citation type="journal article" date="2019" name="Int. J. Syst. Evol. Microbiol.">
        <title>The Global Catalogue of Microorganisms (GCM) 10K type strain sequencing project: providing services to taxonomists for standard genome sequencing and annotation.</title>
        <authorList>
            <consortium name="The Broad Institute Genomics Platform"/>
            <consortium name="The Broad Institute Genome Sequencing Center for Infectious Disease"/>
            <person name="Wu L."/>
            <person name="Ma J."/>
        </authorList>
    </citation>
    <scope>NUCLEOTIDE SEQUENCE [LARGE SCALE GENOMIC DNA]</scope>
    <source>
        <strain evidence="1 2">XZYJ18</strain>
    </source>
</reference>
<dbReference type="NCBIfam" id="TIGR01687">
    <property type="entry name" value="moaD_arch"/>
    <property type="match status" value="1"/>
</dbReference>
<dbReference type="InterPro" id="IPR016155">
    <property type="entry name" value="Mopterin_synth/thiamin_S_b"/>
</dbReference>
<gene>
    <name evidence="1" type="ORF">ACFO9K_16945</name>
</gene>
<dbReference type="PANTHER" id="PTHR38031">
    <property type="entry name" value="SULFUR CARRIER PROTEIN SLR0821-RELATED"/>
    <property type="match status" value="1"/>
</dbReference>
<dbReference type="Pfam" id="PF02597">
    <property type="entry name" value="ThiS"/>
    <property type="match status" value="1"/>
</dbReference>
<name>A0ABD5Q617_9EURY</name>
<evidence type="ECO:0000313" key="1">
    <source>
        <dbReference type="EMBL" id="MFC4825946.1"/>
    </source>
</evidence>